<dbReference type="SUPFAM" id="SSF52200">
    <property type="entry name" value="Toll/Interleukin receptor TIR domain"/>
    <property type="match status" value="1"/>
</dbReference>
<evidence type="ECO:0000259" key="3">
    <source>
        <dbReference type="Pfam" id="PF13676"/>
    </source>
</evidence>
<dbReference type="GO" id="GO:0007165">
    <property type="term" value="P:signal transduction"/>
    <property type="evidence" value="ECO:0007669"/>
    <property type="project" value="InterPro"/>
</dbReference>
<feature type="domain" description="TIR" evidence="3">
    <location>
        <begin position="340"/>
        <end position="447"/>
    </location>
</feature>
<feature type="transmembrane region" description="Helical" evidence="2">
    <location>
        <begin position="17"/>
        <end position="37"/>
    </location>
</feature>
<reference evidence="4 5" key="1">
    <citation type="submission" date="2018-06" db="EMBL/GenBank/DDBJ databases">
        <title>Comparative genomics of rhizobia nodulating Arachis hypogaea in China.</title>
        <authorList>
            <person name="Li Y."/>
        </authorList>
    </citation>
    <scope>NUCLEOTIDE SEQUENCE [LARGE SCALE GENOMIC DNA]</scope>
    <source>
        <strain evidence="4 5">CCBAU 51670</strain>
    </source>
</reference>
<evidence type="ECO:0000313" key="5">
    <source>
        <dbReference type="Proteomes" id="UP000288972"/>
    </source>
</evidence>
<dbReference type="KEGG" id="bgz:XH91_32765"/>
<organism evidence="4 5">
    <name type="scientific">Bradyrhizobium guangzhouense</name>
    <dbReference type="NCBI Taxonomy" id="1325095"/>
    <lineage>
        <taxon>Bacteria</taxon>
        <taxon>Pseudomonadati</taxon>
        <taxon>Pseudomonadota</taxon>
        <taxon>Alphaproteobacteria</taxon>
        <taxon>Hyphomicrobiales</taxon>
        <taxon>Nitrobacteraceae</taxon>
        <taxon>Bradyrhizobium</taxon>
    </lineage>
</organism>
<sequence length="466" mass="51439">MIAIRSGQRTTSICTSLSIMLSSLPAALGLSSGYLAMRRLWPLRLMLSSIIRTAVIVMALAVSARAQDVQDGNWNRQAHHNSAVCAANETSRVACRPSKTLLDIKIEVPADRVRLLYLDHHEPLLNLAQEKRQEGRSGDYGPREGGAGGGGGLPPEIIPALLILLAASLAVSEGLKLRDYLKKPPVAAAKDADVVECSVFGPHAARPGDQIMISAFLHPPKRRKRARFLAKAMDLSATLRGRCSEIAIMRGATVTISLSVNTLYVDEPAQSMVWQGLPVSCEFVVTIPNKTDGQSFFAAVRVSVEGRLVGRVKFKIMSDRNADGQDRVSLGDLSRYRMPFISYATSDRKEVLKRVQILQIMKTKLFMDMLSLDPGDRWEKKLYEHISRCDLFLLFWSQAARDSHWVIREAEYALERQRSGANNDIEIVPVILEQGVSPPANLSHLNFNDPIFYLILGTKGAEAPKS</sequence>
<evidence type="ECO:0000256" key="1">
    <source>
        <dbReference type="SAM" id="MobiDB-lite"/>
    </source>
</evidence>
<dbReference type="AlphaFoldDB" id="A0AAE5X6T1"/>
<dbReference type="Gene3D" id="3.40.50.10140">
    <property type="entry name" value="Toll/interleukin-1 receptor homology (TIR) domain"/>
    <property type="match status" value="1"/>
</dbReference>
<accession>A0AAE5X6T1</accession>
<protein>
    <recommendedName>
        <fullName evidence="3">TIR domain-containing protein</fullName>
    </recommendedName>
</protein>
<feature type="compositionally biased region" description="Basic and acidic residues" evidence="1">
    <location>
        <begin position="128"/>
        <end position="137"/>
    </location>
</feature>
<gene>
    <name evidence="4" type="ORF">XH91_32765</name>
</gene>
<dbReference type="InterPro" id="IPR000157">
    <property type="entry name" value="TIR_dom"/>
</dbReference>
<keyword evidence="2" id="KW-0472">Membrane</keyword>
<dbReference type="InterPro" id="IPR035897">
    <property type="entry name" value="Toll_tir_struct_dom_sf"/>
</dbReference>
<name>A0AAE5X6T1_9BRAD</name>
<dbReference type="Proteomes" id="UP000288972">
    <property type="component" value="Chromosome"/>
</dbReference>
<keyword evidence="2" id="KW-0812">Transmembrane</keyword>
<proteinExistence type="predicted"/>
<keyword evidence="2" id="KW-1133">Transmembrane helix</keyword>
<evidence type="ECO:0000313" key="4">
    <source>
        <dbReference type="EMBL" id="QAU49670.1"/>
    </source>
</evidence>
<dbReference type="Pfam" id="PF13676">
    <property type="entry name" value="TIR_2"/>
    <property type="match status" value="1"/>
</dbReference>
<dbReference type="EMBL" id="CP030053">
    <property type="protein sequence ID" value="QAU49670.1"/>
    <property type="molecule type" value="Genomic_DNA"/>
</dbReference>
<evidence type="ECO:0000256" key="2">
    <source>
        <dbReference type="SAM" id="Phobius"/>
    </source>
</evidence>
<feature type="region of interest" description="Disordered" evidence="1">
    <location>
        <begin position="128"/>
        <end position="149"/>
    </location>
</feature>